<keyword evidence="5" id="KW-0645">Protease</keyword>
<evidence type="ECO:0000313" key="15">
    <source>
        <dbReference type="EMBL" id="ERJ97136.1"/>
    </source>
</evidence>
<dbReference type="PANTHER" id="PTHR35864:SF1">
    <property type="entry name" value="ZINC METALLOPROTEASE YWHC-RELATED"/>
    <property type="match status" value="1"/>
</dbReference>
<evidence type="ECO:0000256" key="1">
    <source>
        <dbReference type="ARBA" id="ARBA00001947"/>
    </source>
</evidence>
<keyword evidence="11" id="KW-0482">Metalloprotease</keyword>
<dbReference type="PATRIC" id="fig|411473.3.peg.363"/>
<keyword evidence="9" id="KW-0862">Zinc</keyword>
<organism evidence="15 16">
    <name type="scientific">Ruminococcus callidus ATCC 27760</name>
    <dbReference type="NCBI Taxonomy" id="411473"/>
    <lineage>
        <taxon>Bacteria</taxon>
        <taxon>Bacillati</taxon>
        <taxon>Bacillota</taxon>
        <taxon>Clostridia</taxon>
        <taxon>Eubacteriales</taxon>
        <taxon>Oscillospiraceae</taxon>
        <taxon>Ruminococcus</taxon>
    </lineage>
</organism>
<evidence type="ECO:0000256" key="7">
    <source>
        <dbReference type="ARBA" id="ARBA00022723"/>
    </source>
</evidence>
<feature type="transmembrane region" description="Helical" evidence="13">
    <location>
        <begin position="15"/>
        <end position="36"/>
    </location>
</feature>
<evidence type="ECO:0000256" key="3">
    <source>
        <dbReference type="ARBA" id="ARBA00007931"/>
    </source>
</evidence>
<keyword evidence="4" id="KW-1003">Cell membrane</keyword>
<dbReference type="InterPro" id="IPR052348">
    <property type="entry name" value="Metallopeptidase_M50B"/>
</dbReference>
<dbReference type="Pfam" id="PF02163">
    <property type="entry name" value="Peptidase_M50"/>
    <property type="match status" value="1"/>
</dbReference>
<dbReference type="GO" id="GO:0008237">
    <property type="term" value="F:metallopeptidase activity"/>
    <property type="evidence" value="ECO:0007669"/>
    <property type="project" value="UniProtKB-KW"/>
</dbReference>
<name>U2KF46_9FIRM</name>
<evidence type="ECO:0000259" key="14">
    <source>
        <dbReference type="Pfam" id="PF02163"/>
    </source>
</evidence>
<feature type="transmembrane region" description="Helical" evidence="13">
    <location>
        <begin position="181"/>
        <end position="199"/>
    </location>
</feature>
<evidence type="ECO:0000313" key="16">
    <source>
        <dbReference type="Proteomes" id="UP000016662"/>
    </source>
</evidence>
<dbReference type="AlphaFoldDB" id="U2KF46"/>
<keyword evidence="12 13" id="KW-0472">Membrane</keyword>
<evidence type="ECO:0000256" key="11">
    <source>
        <dbReference type="ARBA" id="ARBA00023049"/>
    </source>
</evidence>
<evidence type="ECO:0000256" key="8">
    <source>
        <dbReference type="ARBA" id="ARBA00022801"/>
    </source>
</evidence>
<evidence type="ECO:0000256" key="6">
    <source>
        <dbReference type="ARBA" id="ARBA00022692"/>
    </source>
</evidence>
<evidence type="ECO:0000256" key="2">
    <source>
        <dbReference type="ARBA" id="ARBA00004651"/>
    </source>
</evidence>
<dbReference type="GO" id="GO:0046872">
    <property type="term" value="F:metal ion binding"/>
    <property type="evidence" value="ECO:0007669"/>
    <property type="project" value="UniProtKB-KW"/>
</dbReference>
<keyword evidence="7" id="KW-0479">Metal-binding</keyword>
<evidence type="ECO:0000256" key="4">
    <source>
        <dbReference type="ARBA" id="ARBA00022475"/>
    </source>
</evidence>
<proteinExistence type="inferred from homology"/>
<dbReference type="CDD" id="cd06158">
    <property type="entry name" value="S2P-M50_like_1"/>
    <property type="match status" value="1"/>
</dbReference>
<dbReference type="HOGENOM" id="CLU_086979_0_0_9"/>
<protein>
    <submittedName>
        <fullName evidence="15">Peptidase, M50 family</fullName>
    </submittedName>
</protein>
<keyword evidence="6 13" id="KW-0812">Transmembrane</keyword>
<dbReference type="STRING" id="411473.RUMCAL_00480"/>
<dbReference type="GO" id="GO:0005886">
    <property type="term" value="C:plasma membrane"/>
    <property type="evidence" value="ECO:0007669"/>
    <property type="project" value="UniProtKB-SubCell"/>
</dbReference>
<dbReference type="GO" id="GO:0006508">
    <property type="term" value="P:proteolysis"/>
    <property type="evidence" value="ECO:0007669"/>
    <property type="project" value="UniProtKB-KW"/>
</dbReference>
<evidence type="ECO:0000256" key="12">
    <source>
        <dbReference type="ARBA" id="ARBA00023136"/>
    </source>
</evidence>
<feature type="domain" description="Peptidase M50" evidence="14">
    <location>
        <begin position="126"/>
        <end position="191"/>
    </location>
</feature>
<evidence type="ECO:0000256" key="10">
    <source>
        <dbReference type="ARBA" id="ARBA00022989"/>
    </source>
</evidence>
<dbReference type="EMBL" id="AWVF01000045">
    <property type="protein sequence ID" value="ERJ97136.1"/>
    <property type="molecule type" value="Genomic_DNA"/>
</dbReference>
<feature type="transmembrane region" description="Helical" evidence="13">
    <location>
        <begin position="96"/>
        <end position="123"/>
    </location>
</feature>
<comment type="cofactor">
    <cofactor evidence="1">
        <name>Zn(2+)</name>
        <dbReference type="ChEBI" id="CHEBI:29105"/>
    </cofactor>
</comment>
<evidence type="ECO:0000256" key="9">
    <source>
        <dbReference type="ARBA" id="ARBA00022833"/>
    </source>
</evidence>
<keyword evidence="8" id="KW-0378">Hydrolase</keyword>
<comment type="similarity">
    <text evidence="3">Belongs to the peptidase M50B family.</text>
</comment>
<sequence>MGILSNFMNLNRYEILARIVIILLVLPLHEFAHGWVARKCGDDTAEAAGRLTLNPLAHVDPFGAVLLLLTGFGWAKPVPINPARMNHPRKGIIWTSLAGPLSNLLAALVGVVLMQIVFPFYYADPNAVLTGIYTLLYWFVAINISLAVFNLIPVPPLDGSKVLMMLLPYRQSAWLERNQRYLSLALWILILVGVLSTPLSYLSNWIMHFFVWATQWIGTLVQMVM</sequence>
<gene>
    <name evidence="15" type="ORF">RUMCAL_00480</name>
</gene>
<comment type="subcellular location">
    <subcellularLocation>
        <location evidence="2">Cell membrane</location>
        <topology evidence="2">Multi-pass membrane protein</topology>
    </subcellularLocation>
</comment>
<dbReference type="InterPro" id="IPR008915">
    <property type="entry name" value="Peptidase_M50"/>
</dbReference>
<feature type="transmembrane region" description="Helical" evidence="13">
    <location>
        <begin position="56"/>
        <end position="75"/>
    </location>
</feature>
<comment type="caution">
    <text evidence="15">The sequence shown here is derived from an EMBL/GenBank/DDBJ whole genome shotgun (WGS) entry which is preliminary data.</text>
</comment>
<dbReference type="eggNOG" id="COG1994">
    <property type="taxonomic scope" value="Bacteria"/>
</dbReference>
<keyword evidence="16" id="KW-1185">Reference proteome</keyword>
<evidence type="ECO:0000256" key="5">
    <source>
        <dbReference type="ARBA" id="ARBA00022670"/>
    </source>
</evidence>
<dbReference type="Proteomes" id="UP000016662">
    <property type="component" value="Unassembled WGS sequence"/>
</dbReference>
<dbReference type="PANTHER" id="PTHR35864">
    <property type="entry name" value="ZINC METALLOPROTEASE MJ0611-RELATED"/>
    <property type="match status" value="1"/>
</dbReference>
<reference evidence="15 16" key="1">
    <citation type="submission" date="2013-07" db="EMBL/GenBank/DDBJ databases">
        <authorList>
            <person name="Weinstock G."/>
            <person name="Sodergren E."/>
            <person name="Wylie T."/>
            <person name="Fulton L."/>
            <person name="Fulton R."/>
            <person name="Fronick C."/>
            <person name="O'Laughlin M."/>
            <person name="Godfrey J."/>
            <person name="Miner T."/>
            <person name="Herter B."/>
            <person name="Appelbaum E."/>
            <person name="Cordes M."/>
            <person name="Lek S."/>
            <person name="Wollam A."/>
            <person name="Pepin K.H."/>
            <person name="Palsikar V.B."/>
            <person name="Mitreva M."/>
            <person name="Wilson R.K."/>
        </authorList>
    </citation>
    <scope>NUCLEOTIDE SEQUENCE [LARGE SCALE GENOMIC DNA]</scope>
    <source>
        <strain evidence="15 16">ATCC 27760</strain>
    </source>
</reference>
<evidence type="ECO:0000256" key="13">
    <source>
        <dbReference type="SAM" id="Phobius"/>
    </source>
</evidence>
<keyword evidence="10 13" id="KW-1133">Transmembrane helix</keyword>
<feature type="transmembrane region" description="Helical" evidence="13">
    <location>
        <begin position="135"/>
        <end position="160"/>
    </location>
</feature>
<accession>U2KF46</accession>
<dbReference type="InterPro" id="IPR044537">
    <property type="entry name" value="Rip2-like"/>
</dbReference>